<dbReference type="PANTHER" id="PTHR47472">
    <property type="entry name" value="PROPIONYL-COA CARBOXYLASE"/>
    <property type="match status" value="1"/>
</dbReference>
<evidence type="ECO:0000313" key="3">
    <source>
        <dbReference type="Proteomes" id="UP000782519"/>
    </source>
</evidence>
<reference evidence="2" key="1">
    <citation type="submission" date="2020-07" db="EMBL/GenBank/DDBJ databases">
        <title>Huge and variable diversity of episymbiotic CPR bacteria and DPANN archaea in groundwater ecosystems.</title>
        <authorList>
            <person name="He C.Y."/>
            <person name="Keren R."/>
            <person name="Whittaker M."/>
            <person name="Farag I.F."/>
            <person name="Doudna J."/>
            <person name="Cate J.H.D."/>
            <person name="Banfield J.F."/>
        </authorList>
    </citation>
    <scope>NUCLEOTIDE SEQUENCE</scope>
    <source>
        <strain evidence="2">NC_groundwater_1818_Pr3_B-0.1um_66_35</strain>
    </source>
</reference>
<organism evidence="2 3">
    <name type="scientific">Rhodopseudomonas palustris</name>
    <dbReference type="NCBI Taxonomy" id="1076"/>
    <lineage>
        <taxon>Bacteria</taxon>
        <taxon>Pseudomonadati</taxon>
        <taxon>Pseudomonadota</taxon>
        <taxon>Alphaproteobacteria</taxon>
        <taxon>Hyphomicrobiales</taxon>
        <taxon>Nitrobacteraceae</taxon>
        <taxon>Rhodopseudomonas</taxon>
    </lineage>
</organism>
<dbReference type="Proteomes" id="UP000782519">
    <property type="component" value="Unassembled WGS sequence"/>
</dbReference>
<protein>
    <submittedName>
        <fullName evidence="2">DUF1446 domain-containing protein</fullName>
    </submittedName>
</protein>
<proteinExistence type="predicted"/>
<sequence>MITTDNGSRIVRLGAGAGFARDRIEPALDLARRGKLDYLIFECLAERTIALAQQQKQKSPELGYDPMFEARMRAVLPIQREQGFRIVTNMGAVNPAAAGRLAKAIAEELNISGLRIAVVEGDDVLPQVKRSSTRFLETGDPLSTRSNELIAANAYLGVAGICEALEAEADIVICGRVSDPALFLGPLVHEFGWSMTDWDRLGTGTLVGHMLECAGQVTGGYFADPGYKDVADLGHLGFPIGEVSAAGELVVTKLPGTGGCVTAATCKEQLIYEIHDPRAYYQPDVIADFSEVRIEEVGQDRVRLTGAKGSPRPADLKVSVAYRDGYIGEGQISYAGAGAAAKARLAGDIVRQRLALAKVDIDELKIDLIGIDSLHGNNLGGSAEPYEVRLRVAARVKTQTLAEAVAREVESLYTNGPAGGGGVAHLNREVIAVQSVLLPREQANAVVTILEA</sequence>
<dbReference type="PANTHER" id="PTHR47472:SF1">
    <property type="entry name" value="DUF1446-DOMAIN-CONTAINING PROTEIN"/>
    <property type="match status" value="1"/>
</dbReference>
<gene>
    <name evidence="2" type="ORF">HZA66_03875</name>
</gene>
<accession>A0A933VUC0</accession>
<dbReference type="Pfam" id="PF07287">
    <property type="entry name" value="AtuA"/>
    <property type="match status" value="1"/>
</dbReference>
<feature type="domain" description="Acyclic terpene utilisation N-terminal" evidence="1">
    <location>
        <begin position="11"/>
        <end position="448"/>
    </location>
</feature>
<name>A0A933VUC0_RHOPL</name>
<dbReference type="EMBL" id="JACRJB010000012">
    <property type="protein sequence ID" value="MBI5128557.1"/>
    <property type="molecule type" value="Genomic_DNA"/>
</dbReference>
<evidence type="ECO:0000313" key="2">
    <source>
        <dbReference type="EMBL" id="MBI5128557.1"/>
    </source>
</evidence>
<comment type="caution">
    <text evidence="2">The sequence shown here is derived from an EMBL/GenBank/DDBJ whole genome shotgun (WGS) entry which is preliminary data.</text>
</comment>
<evidence type="ECO:0000259" key="1">
    <source>
        <dbReference type="Pfam" id="PF07287"/>
    </source>
</evidence>
<dbReference type="InterPro" id="IPR010839">
    <property type="entry name" value="AtuA_N"/>
</dbReference>
<dbReference type="AlphaFoldDB" id="A0A933VUC0"/>